<dbReference type="EMBL" id="ACHA02000002">
    <property type="protein sequence ID" value="EFK59312.1"/>
    <property type="molecule type" value="Genomic_DNA"/>
</dbReference>
<organism evidence="1 2">
    <name type="scientific">Sphingobacterium spiritivorum ATCC 33861</name>
    <dbReference type="NCBI Taxonomy" id="525373"/>
    <lineage>
        <taxon>Bacteria</taxon>
        <taxon>Pseudomonadati</taxon>
        <taxon>Bacteroidota</taxon>
        <taxon>Sphingobacteriia</taxon>
        <taxon>Sphingobacteriales</taxon>
        <taxon>Sphingobacteriaceae</taxon>
        <taxon>Sphingobacterium</taxon>
    </lineage>
</organism>
<comment type="caution">
    <text evidence="1">The sequence shown here is derived from an EMBL/GenBank/DDBJ whole genome shotgun (WGS) entry which is preliminary data.</text>
</comment>
<reference evidence="1" key="1">
    <citation type="submission" date="2010-07" db="EMBL/GenBank/DDBJ databases">
        <authorList>
            <person name="Muzny D."/>
            <person name="Qin X."/>
            <person name="Buhay C."/>
            <person name="Dugan-Rocha S."/>
            <person name="Ding Y."/>
            <person name="Chen G."/>
            <person name="Hawes A."/>
            <person name="Holder M."/>
            <person name="Jhangiani S."/>
            <person name="Johnson A."/>
            <person name="Khan Z."/>
            <person name="Li Z."/>
            <person name="Liu W."/>
            <person name="Liu X."/>
            <person name="Perez L."/>
            <person name="Shen H."/>
            <person name="Wang Q."/>
            <person name="Watt J."/>
            <person name="Xi L."/>
            <person name="Xin Y."/>
            <person name="Zhou J."/>
            <person name="Deng J."/>
            <person name="Jiang H."/>
            <person name="Liu Y."/>
            <person name="Qu J."/>
            <person name="Song X.-Z."/>
            <person name="Zhang L."/>
            <person name="Villasana D."/>
            <person name="Johnson A."/>
            <person name="Liu J."/>
            <person name="Liyanage D."/>
            <person name="Lorensuhewa L."/>
            <person name="Robinson T."/>
            <person name="Song A."/>
            <person name="Song B.-B."/>
            <person name="Dinh H."/>
            <person name="Thornton R."/>
            <person name="Coyle M."/>
            <person name="Francisco L."/>
            <person name="Jackson L."/>
            <person name="Javaid M."/>
            <person name="Korchina V."/>
            <person name="Kovar C."/>
            <person name="Mata R."/>
            <person name="Mathew T."/>
            <person name="Ngo R."/>
            <person name="Nguyen L."/>
            <person name="Nguyen N."/>
            <person name="Okwuonu G."/>
            <person name="Ongeri F."/>
            <person name="Pham C."/>
            <person name="Simmons D."/>
            <person name="Wilczek-Boney K."/>
            <person name="Hale W."/>
            <person name="Jakkamsetti A."/>
            <person name="Pham P."/>
            <person name="Ruth R."/>
            <person name="San Lucas F."/>
            <person name="Warren J."/>
            <person name="Zhang J."/>
            <person name="Zhao Z."/>
            <person name="Zhou C."/>
            <person name="Zhu D."/>
            <person name="Lee S."/>
            <person name="Bess C."/>
            <person name="Blankenburg K."/>
            <person name="Forbes L."/>
            <person name="Fu Q."/>
            <person name="Gubbala S."/>
            <person name="Hirani K."/>
            <person name="Jayaseelan J.C."/>
            <person name="Lara F."/>
            <person name="Munidasa M."/>
            <person name="Palculict T."/>
            <person name="Patil S."/>
            <person name="Pu L.-L."/>
            <person name="Saada N."/>
            <person name="Tang L."/>
            <person name="Weissenberger G."/>
            <person name="Zhu Y."/>
            <person name="Hemphill L."/>
            <person name="Shang Y."/>
            <person name="Youmans B."/>
            <person name="Ayvaz T."/>
            <person name="Ross M."/>
            <person name="Santibanez J."/>
            <person name="Aqrawi P."/>
            <person name="Gross S."/>
            <person name="Joshi V."/>
            <person name="Fowler G."/>
            <person name="Nazareth L."/>
            <person name="Reid J."/>
            <person name="Worley K."/>
            <person name="Petrosino J."/>
            <person name="Highlander S."/>
            <person name="Gibbs R."/>
        </authorList>
    </citation>
    <scope>NUCLEOTIDE SEQUENCE [LARGE SCALE GENOMIC DNA]</scope>
    <source>
        <strain evidence="1">ATCC 33861</strain>
    </source>
</reference>
<dbReference type="Proteomes" id="UP000006258">
    <property type="component" value="Unassembled WGS sequence"/>
</dbReference>
<evidence type="ECO:0000313" key="1">
    <source>
        <dbReference type="EMBL" id="EFK59312.1"/>
    </source>
</evidence>
<evidence type="ECO:0000313" key="2">
    <source>
        <dbReference type="Proteomes" id="UP000006258"/>
    </source>
</evidence>
<dbReference type="AlphaFoldDB" id="D7VGW0"/>
<keyword evidence="2" id="KW-1185">Reference proteome</keyword>
<accession>D7VGW0</accession>
<name>D7VGW0_SPHSI</name>
<dbReference type="HOGENOM" id="CLU_3189163_0_0_10"/>
<gene>
    <name evidence="1" type="ORF">HMPREF0766_10229</name>
</gene>
<proteinExistence type="predicted"/>
<sequence>MLSIALADNVQLLRYNNNPHYKSNDSGIEATKISNLIGFRFHWPFL</sequence>
<protein>
    <submittedName>
        <fullName evidence="1">Uncharacterized protein</fullName>
    </submittedName>
</protein>